<organism evidence="2 3">
    <name type="scientific">Trichonephila clavata</name>
    <name type="common">Joro spider</name>
    <name type="synonym">Nephila clavata</name>
    <dbReference type="NCBI Taxonomy" id="2740835"/>
    <lineage>
        <taxon>Eukaryota</taxon>
        <taxon>Metazoa</taxon>
        <taxon>Ecdysozoa</taxon>
        <taxon>Arthropoda</taxon>
        <taxon>Chelicerata</taxon>
        <taxon>Arachnida</taxon>
        <taxon>Araneae</taxon>
        <taxon>Araneomorphae</taxon>
        <taxon>Entelegynae</taxon>
        <taxon>Araneoidea</taxon>
        <taxon>Nephilidae</taxon>
        <taxon>Trichonephila</taxon>
    </lineage>
</organism>
<evidence type="ECO:0000313" key="2">
    <source>
        <dbReference type="EMBL" id="GFQ71806.1"/>
    </source>
</evidence>
<feature type="compositionally biased region" description="Polar residues" evidence="1">
    <location>
        <begin position="1"/>
        <end position="19"/>
    </location>
</feature>
<accession>A0A8X6KFU5</accession>
<evidence type="ECO:0000313" key="3">
    <source>
        <dbReference type="Proteomes" id="UP000887116"/>
    </source>
</evidence>
<dbReference type="EMBL" id="BMAO01031021">
    <property type="protein sequence ID" value="GFQ71806.1"/>
    <property type="molecule type" value="Genomic_DNA"/>
</dbReference>
<gene>
    <name evidence="2" type="ORF">TNCT_135551</name>
</gene>
<protein>
    <submittedName>
        <fullName evidence="2">Uncharacterized protein</fullName>
    </submittedName>
</protein>
<keyword evidence="3" id="KW-1185">Reference proteome</keyword>
<name>A0A8X6KFU5_TRICU</name>
<feature type="region of interest" description="Disordered" evidence="1">
    <location>
        <begin position="1"/>
        <end position="48"/>
    </location>
</feature>
<proteinExistence type="predicted"/>
<reference evidence="2" key="1">
    <citation type="submission" date="2020-07" db="EMBL/GenBank/DDBJ databases">
        <title>Multicomponent nature underlies the extraordinary mechanical properties of spider dragline silk.</title>
        <authorList>
            <person name="Kono N."/>
            <person name="Nakamura H."/>
            <person name="Mori M."/>
            <person name="Yoshida Y."/>
            <person name="Ohtoshi R."/>
            <person name="Malay A.D."/>
            <person name="Moran D.A.P."/>
            <person name="Tomita M."/>
            <person name="Numata K."/>
            <person name="Arakawa K."/>
        </authorList>
    </citation>
    <scope>NUCLEOTIDE SEQUENCE</scope>
</reference>
<comment type="caution">
    <text evidence="2">The sequence shown here is derived from an EMBL/GenBank/DDBJ whole genome shotgun (WGS) entry which is preliminary data.</text>
</comment>
<evidence type="ECO:0000256" key="1">
    <source>
        <dbReference type="SAM" id="MobiDB-lite"/>
    </source>
</evidence>
<sequence>MNLSTLQLSPSNHPLQQLPSPHPEIFNYHPQHETKGTHPTDAPNSPLSQITFPLQSSVPNFQFLPSDINRTVVLFSAQWYKSGTTMDSLLCSKVFRVIEVRAPAGEAD</sequence>
<dbReference type="Proteomes" id="UP000887116">
    <property type="component" value="Unassembled WGS sequence"/>
</dbReference>
<dbReference type="AlphaFoldDB" id="A0A8X6KFU5"/>